<keyword evidence="2" id="KW-1185">Reference proteome</keyword>
<evidence type="ECO:0000313" key="2">
    <source>
        <dbReference type="Proteomes" id="UP000678393"/>
    </source>
</evidence>
<organism evidence="1 2">
    <name type="scientific">Candidula unifasciata</name>
    <dbReference type="NCBI Taxonomy" id="100452"/>
    <lineage>
        <taxon>Eukaryota</taxon>
        <taxon>Metazoa</taxon>
        <taxon>Spiralia</taxon>
        <taxon>Lophotrochozoa</taxon>
        <taxon>Mollusca</taxon>
        <taxon>Gastropoda</taxon>
        <taxon>Heterobranchia</taxon>
        <taxon>Euthyneura</taxon>
        <taxon>Panpulmonata</taxon>
        <taxon>Eupulmonata</taxon>
        <taxon>Stylommatophora</taxon>
        <taxon>Helicina</taxon>
        <taxon>Helicoidea</taxon>
        <taxon>Geomitridae</taxon>
        <taxon>Candidula</taxon>
    </lineage>
</organism>
<dbReference type="EMBL" id="CAJHNH020000449">
    <property type="protein sequence ID" value="CAG5117766.1"/>
    <property type="molecule type" value="Genomic_DNA"/>
</dbReference>
<accession>A0A8S3YTV3</accession>
<evidence type="ECO:0000313" key="1">
    <source>
        <dbReference type="EMBL" id="CAG5117766.1"/>
    </source>
</evidence>
<dbReference type="InterPro" id="IPR008979">
    <property type="entry name" value="Galactose-bd-like_sf"/>
</dbReference>
<proteinExistence type="predicted"/>
<gene>
    <name evidence="1" type="ORF">CUNI_LOCUS3324</name>
</gene>
<dbReference type="SUPFAM" id="SSF49785">
    <property type="entry name" value="Galactose-binding domain-like"/>
    <property type="match status" value="1"/>
</dbReference>
<dbReference type="AlphaFoldDB" id="A0A8S3YTV3"/>
<feature type="non-terminal residue" evidence="1">
    <location>
        <position position="1"/>
    </location>
</feature>
<dbReference type="OrthoDB" id="6161657at2759"/>
<dbReference type="Proteomes" id="UP000678393">
    <property type="component" value="Unassembled WGS sequence"/>
</dbReference>
<name>A0A8S3YTV3_9EUPU</name>
<reference evidence="1" key="1">
    <citation type="submission" date="2021-04" db="EMBL/GenBank/DDBJ databases">
        <authorList>
            <consortium name="Molecular Ecology Group"/>
        </authorList>
    </citation>
    <scope>NUCLEOTIDE SEQUENCE</scope>
</reference>
<sequence>MSKQLLHKFPERLCKDSHVCKENHCNGRVGYPAVEHPLSEWSFERNNDGCSVKGKDIASSPPTVFADADDKMLIVNGSSDGLAPCFSQRNSTIDGAFTLIFWLMADCRNCSVLSVLVKGKQTVQIRIIEGSISVGNTNQQQPNIGKQWIMIGLRSVNNQVTVFISDQPIKLENSAEIVNIYIGSEDVAPITDIFRMYSVSYYRDALTNREIQAKRVGITDPTIQYEDCQCPIDHFEEVGDNNCTDGTSYIQRFIPELFYNASVTVDGDHNTYWASSDQGDAVLILNFNISFQIETIRVFFNSKLPQQVSFFLFSEGQQKSSGDFL</sequence>
<protein>
    <submittedName>
        <fullName evidence="1">Uncharacterized protein</fullName>
    </submittedName>
</protein>
<comment type="caution">
    <text evidence="1">The sequence shown here is derived from an EMBL/GenBank/DDBJ whole genome shotgun (WGS) entry which is preliminary data.</text>
</comment>